<evidence type="ECO:0000313" key="3">
    <source>
        <dbReference type="Proteomes" id="UP000749559"/>
    </source>
</evidence>
<dbReference type="AlphaFoldDB" id="A0A8J1YC55"/>
<name>A0A8J1YC55_OWEFU</name>
<accession>A0A8J1YC55</accession>
<feature type="region of interest" description="Disordered" evidence="1">
    <location>
        <begin position="1"/>
        <end position="47"/>
    </location>
</feature>
<protein>
    <submittedName>
        <fullName evidence="2">Uncharacterized protein</fullName>
    </submittedName>
</protein>
<keyword evidence="3" id="KW-1185">Reference proteome</keyword>
<sequence>MMVRKSERTPQAKTRSYSPTFQPTFKRKKNKTAKSRSSQTKNAVVRPYDKLANGEPFSCSLCKSRYVCNPRKRKNPGKQSNHQPTPVERVDKTTGELLLLCNRCGHALMEPPRKVKKTYPLVESKEKYLDEARTFASSLAEGLDDPDAERLSCPNFHVQGCGCLQRYIIGDGELEESKTRASQLLSLLKHAKTLSAKKFYPVPEVPDLKKKARLVIGYGNGHRKSKEFEEFVIEKRKYLRDELKLCERAAQRVLVYSNNFLHKKMKTNKERPYRGSRVKGKAALGQLKPIEDLIKHKCCVDNCVMMTLTHSSLLEDWRQRAQQGQYEMKKVLAEMLTPSGGVRVNCYQFISSVVGCSNTTITKVANHVRLTRGRREPPQHGLRKYWEAKKKATSGKGTKPTGSTATKPSNKPDTVTTLTKASKNKKNLVSQNNVLNQKTTADTGASATFTALPGPVTWDTLRNQQLLLQLQKQLSNQQQQIKSQLQLIDQQLIGQQLQALQQGGQMLNATGVVASTSGKKSRGTTKAPCTMTTMQSNTSLLEVQPAPSPFQPQAQYVPVVQKPASHLQKQYPTLSNSIFNSTQPPTHMGNLSIDNTPGQGSITLVEDGESGGTIENMSINVHVEDTADLASPIHEGSILPTNRERKTHDQQTNDQQISVEPVLVMGESTCEMSQIMAQLNDSSGPPPNVNIAVVEADENEVISDPQGLETILRSQNIAPGTYTLYIQPPADGDIDQNLGREVEFAGEETLVVAERNSSNEEEVLEIARDSPDATGFSQEFLQQILLTQNENEAVQTLNDNPVKQGN</sequence>
<comment type="caution">
    <text evidence="2">The sequence shown here is derived from an EMBL/GenBank/DDBJ whole genome shotgun (WGS) entry which is preliminary data.</text>
</comment>
<organism evidence="2 3">
    <name type="scientific">Owenia fusiformis</name>
    <name type="common">Polychaete worm</name>
    <dbReference type="NCBI Taxonomy" id="6347"/>
    <lineage>
        <taxon>Eukaryota</taxon>
        <taxon>Metazoa</taxon>
        <taxon>Spiralia</taxon>
        <taxon>Lophotrochozoa</taxon>
        <taxon>Annelida</taxon>
        <taxon>Polychaeta</taxon>
        <taxon>Sedentaria</taxon>
        <taxon>Canalipalpata</taxon>
        <taxon>Sabellida</taxon>
        <taxon>Oweniida</taxon>
        <taxon>Oweniidae</taxon>
        <taxon>Owenia</taxon>
    </lineage>
</organism>
<reference evidence="2" key="1">
    <citation type="submission" date="2022-03" db="EMBL/GenBank/DDBJ databases">
        <authorList>
            <person name="Martin C."/>
        </authorList>
    </citation>
    <scope>NUCLEOTIDE SEQUENCE</scope>
</reference>
<feature type="region of interest" description="Disordered" evidence="1">
    <location>
        <begin position="388"/>
        <end position="416"/>
    </location>
</feature>
<dbReference type="Proteomes" id="UP000749559">
    <property type="component" value="Unassembled WGS sequence"/>
</dbReference>
<gene>
    <name evidence="2" type="ORF">OFUS_LOCUS13464</name>
</gene>
<feature type="compositionally biased region" description="Low complexity" evidence="1">
    <location>
        <begin position="394"/>
        <end position="409"/>
    </location>
</feature>
<dbReference type="EMBL" id="CAIIXF020000006">
    <property type="protein sequence ID" value="CAH1787830.1"/>
    <property type="molecule type" value="Genomic_DNA"/>
</dbReference>
<feature type="compositionally biased region" description="Basic residues" evidence="1">
    <location>
        <begin position="25"/>
        <end position="34"/>
    </location>
</feature>
<dbReference type="OrthoDB" id="10068017at2759"/>
<evidence type="ECO:0000313" key="2">
    <source>
        <dbReference type="EMBL" id="CAH1787830.1"/>
    </source>
</evidence>
<proteinExistence type="predicted"/>
<evidence type="ECO:0000256" key="1">
    <source>
        <dbReference type="SAM" id="MobiDB-lite"/>
    </source>
</evidence>
<feature type="compositionally biased region" description="Polar residues" evidence="1">
    <location>
        <begin position="11"/>
        <end position="23"/>
    </location>
</feature>
<feature type="compositionally biased region" description="Basic and acidic residues" evidence="1">
    <location>
        <begin position="1"/>
        <end position="10"/>
    </location>
</feature>